<evidence type="ECO:0000313" key="2">
    <source>
        <dbReference type="Proteomes" id="UP001054837"/>
    </source>
</evidence>
<name>A0AAV4QZW1_9ARAC</name>
<comment type="caution">
    <text evidence="1">The sequence shown here is derived from an EMBL/GenBank/DDBJ whole genome shotgun (WGS) entry which is preliminary data.</text>
</comment>
<sequence>MSALKISLSPENQSWHHIKAPAILMSRGWIQMKIVCGGVNQLNEIHGAGRGGGERHEFRDSSSSAGESRLFRKRSSLRDDFLVGSGGGTWHNVQFTSLLCVGDS</sequence>
<dbReference type="EMBL" id="BPLQ01005290">
    <property type="protein sequence ID" value="GIY13869.1"/>
    <property type="molecule type" value="Genomic_DNA"/>
</dbReference>
<evidence type="ECO:0000313" key="1">
    <source>
        <dbReference type="EMBL" id="GIY13869.1"/>
    </source>
</evidence>
<protein>
    <submittedName>
        <fullName evidence="1">Uncharacterized protein</fullName>
    </submittedName>
</protein>
<accession>A0AAV4QZW1</accession>
<proteinExistence type="predicted"/>
<dbReference type="Proteomes" id="UP001054837">
    <property type="component" value="Unassembled WGS sequence"/>
</dbReference>
<organism evidence="1 2">
    <name type="scientific">Caerostris darwini</name>
    <dbReference type="NCBI Taxonomy" id="1538125"/>
    <lineage>
        <taxon>Eukaryota</taxon>
        <taxon>Metazoa</taxon>
        <taxon>Ecdysozoa</taxon>
        <taxon>Arthropoda</taxon>
        <taxon>Chelicerata</taxon>
        <taxon>Arachnida</taxon>
        <taxon>Araneae</taxon>
        <taxon>Araneomorphae</taxon>
        <taxon>Entelegynae</taxon>
        <taxon>Araneoidea</taxon>
        <taxon>Araneidae</taxon>
        <taxon>Caerostris</taxon>
    </lineage>
</organism>
<gene>
    <name evidence="1" type="ORF">CDAR_524741</name>
</gene>
<keyword evidence="2" id="KW-1185">Reference proteome</keyword>
<dbReference type="AlphaFoldDB" id="A0AAV4QZW1"/>
<reference evidence="1 2" key="1">
    <citation type="submission" date="2021-06" db="EMBL/GenBank/DDBJ databases">
        <title>Caerostris darwini draft genome.</title>
        <authorList>
            <person name="Kono N."/>
            <person name="Arakawa K."/>
        </authorList>
    </citation>
    <scope>NUCLEOTIDE SEQUENCE [LARGE SCALE GENOMIC DNA]</scope>
</reference>